<dbReference type="RefSeq" id="WP_048097796.1">
    <property type="nucleotide sequence ID" value="NZ_CP017686.1"/>
</dbReference>
<organism evidence="1 2">
    <name type="scientific">Methanomethylophilus alvi</name>
    <dbReference type="NCBI Taxonomy" id="1291540"/>
    <lineage>
        <taxon>Archaea</taxon>
        <taxon>Methanobacteriati</taxon>
        <taxon>Thermoplasmatota</taxon>
        <taxon>Thermoplasmata</taxon>
        <taxon>Methanomassiliicoccales</taxon>
        <taxon>Methanomethylophilaceae</taxon>
        <taxon>Methanomethylophilus</taxon>
    </lineage>
</organism>
<evidence type="ECO:0000313" key="1">
    <source>
        <dbReference type="EMBL" id="AYQ55042.1"/>
    </source>
</evidence>
<dbReference type="GeneID" id="41321680"/>
<dbReference type="AlphaFoldDB" id="A0A3G3IHQ2"/>
<accession>A0A3G3IHQ2</accession>
<evidence type="ECO:0000313" key="2">
    <source>
        <dbReference type="Proteomes" id="UP000273278"/>
    </source>
</evidence>
<protein>
    <submittedName>
        <fullName evidence="1">Uncharacterized protein</fullName>
    </submittedName>
</protein>
<reference evidence="1 2" key="1">
    <citation type="submission" date="2016-10" db="EMBL/GenBank/DDBJ databases">
        <title>Complete genome of the TMA-utilizing, human hosted archaeon Methanomethylophilus alvus Gen. nov, sp. nov., strain Mx-05, derived from a pure culture.</title>
        <authorList>
            <person name="Brugere J.-F."/>
            <person name="Ben Hania W."/>
            <person name="Chaudhary P.P."/>
            <person name="Gaci N."/>
            <person name="Borrel G."/>
            <person name="Cao Van Tuat L."/>
            <person name="Fardeau M.-L."/>
            <person name="Harris H.M.B."/>
            <person name="O'Toole P.W."/>
            <person name="Ollivier B."/>
        </authorList>
    </citation>
    <scope>NUCLEOTIDE SEQUENCE [LARGE SCALE GENOMIC DNA]</scope>
    <source>
        <strain evidence="1 2">Mx-05</strain>
    </source>
</reference>
<name>A0A3G3IHQ2_9ARCH</name>
<sequence length="292" mass="32332">MASTQTVCPKCGKDVDFDSALVRCYCPGCGRMLIRADLSEKPSAEEACALLSSGEDLIGRKEYAEAFSAWASAVGAASSKDLAVWREKIPGLIASNVTGDLMLLQPEVQDGYVDVCEAFRRKGFDLAGKTVDSAMETPLTGKFNADMTNFFAVISLQGVAIEYAKDTEDMYNKCRSVQDRYYDCRAALKDGEGKTLFASKSMYNDAIKPFVVLGGLVNSKTRRMTQAKKDALNKLCAETELPPEIRGMVIDAVNWQVRRMATTSLKENSKYKSNMKKDLRTFIEGYFGRFDY</sequence>
<proteinExistence type="predicted"/>
<dbReference type="Proteomes" id="UP000273278">
    <property type="component" value="Chromosome"/>
</dbReference>
<gene>
    <name evidence="1" type="ORF">BKD89_04395</name>
</gene>
<dbReference type="EMBL" id="CP017686">
    <property type="protein sequence ID" value="AYQ55042.1"/>
    <property type="molecule type" value="Genomic_DNA"/>
</dbReference>